<feature type="transmembrane region" description="Helical" evidence="1">
    <location>
        <begin position="12"/>
        <end position="31"/>
    </location>
</feature>
<name>A0ABR6KK67_9BACT</name>
<keyword evidence="1" id="KW-1133">Transmembrane helix</keyword>
<protein>
    <recommendedName>
        <fullName evidence="4">PH domain-containing protein</fullName>
    </recommendedName>
</protein>
<organism evidence="2 3">
    <name type="scientific">Parabacteroides faecis</name>
    <dbReference type="NCBI Taxonomy" id="1217282"/>
    <lineage>
        <taxon>Bacteria</taxon>
        <taxon>Pseudomonadati</taxon>
        <taxon>Bacteroidota</taxon>
        <taxon>Bacteroidia</taxon>
        <taxon>Bacteroidales</taxon>
        <taxon>Tannerellaceae</taxon>
        <taxon>Parabacteroides</taxon>
    </lineage>
</organism>
<evidence type="ECO:0000256" key="1">
    <source>
        <dbReference type="SAM" id="Phobius"/>
    </source>
</evidence>
<keyword evidence="1" id="KW-0472">Membrane</keyword>
<keyword evidence="3" id="KW-1185">Reference proteome</keyword>
<keyword evidence="1" id="KW-0812">Transmembrane</keyword>
<proteinExistence type="predicted"/>
<reference evidence="2 3" key="1">
    <citation type="submission" date="2020-08" db="EMBL/GenBank/DDBJ databases">
        <title>Genomic Encyclopedia of Type Strains, Phase IV (KMG-IV): sequencing the most valuable type-strain genomes for metagenomic binning, comparative biology and taxonomic classification.</title>
        <authorList>
            <person name="Goeker M."/>
        </authorList>
    </citation>
    <scope>NUCLEOTIDE SEQUENCE [LARGE SCALE GENOMIC DNA]</scope>
    <source>
        <strain evidence="2 3">DSM 102983</strain>
    </source>
</reference>
<evidence type="ECO:0000313" key="2">
    <source>
        <dbReference type="EMBL" id="MBB4621900.1"/>
    </source>
</evidence>
<evidence type="ECO:0000313" key="3">
    <source>
        <dbReference type="Proteomes" id="UP000533637"/>
    </source>
</evidence>
<feature type="transmembrane region" description="Helical" evidence="1">
    <location>
        <begin position="37"/>
        <end position="54"/>
    </location>
</feature>
<accession>A0ABR6KK67</accession>
<gene>
    <name evidence="2" type="ORF">GGQ57_001797</name>
</gene>
<dbReference type="EMBL" id="JACHOC010000003">
    <property type="protein sequence ID" value="MBB4621900.1"/>
    <property type="molecule type" value="Genomic_DNA"/>
</dbReference>
<comment type="caution">
    <text evidence="2">The sequence shown here is derived from an EMBL/GenBank/DDBJ whole genome shotgun (WGS) entry which is preliminary data.</text>
</comment>
<evidence type="ECO:0008006" key="4">
    <source>
        <dbReference type="Google" id="ProtNLM"/>
    </source>
</evidence>
<sequence length="128" mass="14669">MEKQTFRKRLVTPKHVAIAVSMLILFGLLYLNEIRQPAAYILILVFIVPALYPYKIDKGYLTQGNFVAIPVKDIEKLFIKQSGSVVIYYGKPYKDKEYTNTVHPVDTEGFVAALQQVNEEMTILRENS</sequence>
<dbReference type="Proteomes" id="UP000533637">
    <property type="component" value="Unassembled WGS sequence"/>
</dbReference>
<dbReference type="RefSeq" id="WP_122374721.1">
    <property type="nucleotide sequence ID" value="NZ_BMPB01000001.1"/>
</dbReference>